<evidence type="ECO:0000256" key="1">
    <source>
        <dbReference type="ARBA" id="ARBA00004479"/>
    </source>
</evidence>
<evidence type="ECO:0000256" key="7">
    <source>
        <dbReference type="ARBA" id="ARBA00023180"/>
    </source>
</evidence>
<dbReference type="InterPro" id="IPR036116">
    <property type="entry name" value="FN3_sf"/>
</dbReference>
<dbReference type="PROSITE" id="PS50853">
    <property type="entry name" value="FN3"/>
    <property type="match status" value="1"/>
</dbReference>
<evidence type="ECO:0000256" key="5">
    <source>
        <dbReference type="ARBA" id="ARBA00023136"/>
    </source>
</evidence>
<name>A0A3B4ZI76_9TELE</name>
<evidence type="ECO:0000256" key="6">
    <source>
        <dbReference type="ARBA" id="ARBA00023170"/>
    </source>
</evidence>
<feature type="signal peptide" evidence="9">
    <location>
        <begin position="1"/>
        <end position="22"/>
    </location>
</feature>
<dbReference type="RefSeq" id="XP_008274436.1">
    <property type="nucleotide sequence ID" value="XM_008276214.1"/>
</dbReference>
<dbReference type="OrthoDB" id="9826641at2759"/>
<evidence type="ECO:0000256" key="3">
    <source>
        <dbReference type="ARBA" id="ARBA00022729"/>
    </source>
</evidence>
<reference evidence="11" key="1">
    <citation type="submission" date="2023-09" db="UniProtKB">
        <authorList>
            <consortium name="Ensembl"/>
        </authorList>
    </citation>
    <scope>IDENTIFICATION</scope>
</reference>
<dbReference type="AlphaFoldDB" id="A0A3B4ZI76"/>
<reference evidence="13" key="2">
    <citation type="submission" date="2025-04" db="UniProtKB">
        <authorList>
            <consortium name="RefSeq"/>
        </authorList>
    </citation>
    <scope>IDENTIFICATION</scope>
</reference>
<evidence type="ECO:0000256" key="4">
    <source>
        <dbReference type="ARBA" id="ARBA00022989"/>
    </source>
</evidence>
<keyword evidence="3 9" id="KW-0732">Signal</keyword>
<feature type="transmembrane region" description="Helical" evidence="8">
    <location>
        <begin position="351"/>
        <end position="373"/>
    </location>
</feature>
<keyword evidence="6" id="KW-0675">Receptor</keyword>
<feature type="chain" id="PRO_5044591276" evidence="9">
    <location>
        <begin position="23"/>
        <end position="403"/>
    </location>
</feature>
<dbReference type="PANTHER" id="PTHR23037:SF45">
    <property type="entry name" value="INTERLEUKIN 13 RECEPTOR SUBUNIT ALPHA 2"/>
    <property type="match status" value="1"/>
</dbReference>
<evidence type="ECO:0000256" key="2">
    <source>
        <dbReference type="ARBA" id="ARBA00022692"/>
    </source>
</evidence>
<dbReference type="PANTHER" id="PTHR23037">
    <property type="entry name" value="CYTOKINE RECEPTOR"/>
    <property type="match status" value="1"/>
</dbReference>
<keyword evidence="4 8" id="KW-1133">Transmembrane helix</keyword>
<dbReference type="STRING" id="144197.ENSSPAP00000001342"/>
<protein>
    <submittedName>
        <fullName evidence="11 13">Interleukin-13 receptor subunit alpha-2-like</fullName>
    </submittedName>
</protein>
<feature type="domain" description="Fibronectin type-III" evidence="10">
    <location>
        <begin position="234"/>
        <end position="336"/>
    </location>
</feature>
<keyword evidence="5 8" id="KW-0472">Membrane</keyword>
<evidence type="ECO:0000313" key="11">
    <source>
        <dbReference type="Ensembl" id="ENSSPAP00000001342.1"/>
    </source>
</evidence>
<gene>
    <name evidence="13" type="primary">LOC103353304</name>
</gene>
<sequence>MAIKTCLTHLMLLLIIWKESLTCNGLTVDPPENLTVLDPGHLGHLQISWSPPGSLINMTNCSIVYHLEYFNTYRNSWSMTRMNVRSYTAQFDLMKDIKVRVYTILDGPCTNNTMIQSRSYAELIQKPPSTGVMDTEVQNFTCVYHNKEHVECMWRRNPNTPAISKQNLYFWHKKLDQAVECPKYMVSGGVRRGCNFTGTSLPEFANIIFCVNGSSPEGPLKQTFVSLQIQNLMKPATTKKLHLQTCPDKKLQLQWERPNGKIPGHCLEWEVEHNQEGPDGKISKTQSVTRETNFNFTLPSAHNSERNCFRVRSKLHKYCADKSFWSDWSRPTCDPEKEEMAPEPQWSVVPVYIYIAAAIIAVLVLSLCVGAALQVKKSRQEKKPDSLLTTLFTRNLTLTAAEA</sequence>
<dbReference type="Ensembl" id="ENSSPAT00000001368.1">
    <property type="protein sequence ID" value="ENSSPAP00000001342.1"/>
    <property type="gene ID" value="ENSSPAG00000001044.1"/>
</dbReference>
<comment type="subcellular location">
    <subcellularLocation>
        <location evidence="1">Membrane</location>
        <topology evidence="1">Single-pass type I membrane protein</topology>
    </subcellularLocation>
</comment>
<dbReference type="Pfam" id="PF09240">
    <property type="entry name" value="IL6Ra-bind"/>
    <property type="match status" value="1"/>
</dbReference>
<evidence type="ECO:0000313" key="12">
    <source>
        <dbReference type="Proteomes" id="UP000694891"/>
    </source>
</evidence>
<proteinExistence type="predicted"/>
<dbReference type="InterPro" id="IPR013783">
    <property type="entry name" value="Ig-like_fold"/>
</dbReference>
<accession>A0A3B4ZI76</accession>
<dbReference type="SUPFAM" id="SSF49265">
    <property type="entry name" value="Fibronectin type III"/>
    <property type="match status" value="3"/>
</dbReference>
<dbReference type="GeneTree" id="ENSGT00940000159971"/>
<evidence type="ECO:0000313" key="13">
    <source>
        <dbReference type="RefSeq" id="XP_008274436.1"/>
    </source>
</evidence>
<dbReference type="Gene3D" id="2.60.40.10">
    <property type="entry name" value="Immunoglobulins"/>
    <property type="match status" value="3"/>
</dbReference>
<keyword evidence="12" id="KW-1185">Reference proteome</keyword>
<evidence type="ECO:0000256" key="9">
    <source>
        <dbReference type="SAM" id="SignalP"/>
    </source>
</evidence>
<dbReference type="GO" id="GO:0009897">
    <property type="term" value="C:external side of plasma membrane"/>
    <property type="evidence" value="ECO:0007669"/>
    <property type="project" value="TreeGrafter"/>
</dbReference>
<evidence type="ECO:0000256" key="8">
    <source>
        <dbReference type="SAM" id="Phobius"/>
    </source>
</evidence>
<dbReference type="GO" id="GO:0004896">
    <property type="term" value="F:cytokine receptor activity"/>
    <property type="evidence" value="ECO:0007669"/>
    <property type="project" value="TreeGrafter"/>
</dbReference>
<organism evidence="11">
    <name type="scientific">Stegastes partitus</name>
    <name type="common">bicolor damselfish</name>
    <dbReference type="NCBI Taxonomy" id="144197"/>
    <lineage>
        <taxon>Eukaryota</taxon>
        <taxon>Metazoa</taxon>
        <taxon>Chordata</taxon>
        <taxon>Craniata</taxon>
        <taxon>Vertebrata</taxon>
        <taxon>Euteleostomi</taxon>
        <taxon>Actinopterygii</taxon>
        <taxon>Neopterygii</taxon>
        <taxon>Teleostei</taxon>
        <taxon>Neoteleostei</taxon>
        <taxon>Acanthomorphata</taxon>
        <taxon>Ovalentaria</taxon>
        <taxon>Pomacentridae</taxon>
        <taxon>Stegastes</taxon>
    </lineage>
</organism>
<dbReference type="InterPro" id="IPR003961">
    <property type="entry name" value="FN3_dom"/>
</dbReference>
<dbReference type="Proteomes" id="UP000694891">
    <property type="component" value="Unplaced"/>
</dbReference>
<evidence type="ECO:0000259" key="10">
    <source>
        <dbReference type="PROSITE" id="PS50853"/>
    </source>
</evidence>
<keyword evidence="2 8" id="KW-0812">Transmembrane</keyword>
<dbReference type="CTD" id="3598"/>
<keyword evidence="7" id="KW-0325">Glycoprotein</keyword>
<dbReference type="InterPro" id="IPR015321">
    <property type="entry name" value="TypeI_recpt_CBD"/>
</dbReference>